<dbReference type="Proteomes" id="UP000830583">
    <property type="component" value="Chromosome"/>
</dbReference>
<feature type="chain" id="PRO_5046446768" evidence="1">
    <location>
        <begin position="23"/>
        <end position="460"/>
    </location>
</feature>
<dbReference type="Pfam" id="PF18942">
    <property type="entry name" value="DUF5689"/>
    <property type="match status" value="1"/>
</dbReference>
<dbReference type="EMBL" id="CP096205">
    <property type="protein sequence ID" value="UPQ80390.1"/>
    <property type="molecule type" value="Genomic_DNA"/>
</dbReference>
<evidence type="ECO:0000256" key="1">
    <source>
        <dbReference type="SAM" id="SignalP"/>
    </source>
</evidence>
<sequence length="460" mass="49878">MKSILKNIFYSFLLVGLTFGCANDDDYSTPISSCVDATNGLTANVTATELYALASSSATQYVSAEDAYLEAYITSSDGGGNFFKTISMESADGKGFSVAVDVYNTYTKGFEVGRKVFIKLNNLYFQINHSSLVLGQLFNNNVGRIAENSVKDVILLSCDYKSEEDLVHHVTVMQAKNNNYINKLIELSEVEFLAAEMGKPYYDPNVVLGGSTNRTIRDIDDNTVIFRTGSFATYAGSIIPFKSGKVRGVMTKFSSDFQFVARIANDIKLDQDVLGEPIPEEPEEPGENSVLLFPGGDFENWSAFTGSLNSFGLQAYATQSAGTGIENSNSLRINTTGAGGNDFVFTTLAYSGLPENPTKIRFWMKGTSGTKSLSLNVYKETSGYFAFNLGEVLATKTVGVAANNQYGGAINTGGQWVQITLDLTTIDGPINLTNFSANLFALKIGSGQPYDLVFDNFTIE</sequence>
<name>A0ABY4KHT6_9FLAO</name>
<dbReference type="PROSITE" id="PS51257">
    <property type="entry name" value="PROKAR_LIPOPROTEIN"/>
    <property type="match status" value="1"/>
</dbReference>
<organism evidence="3 4">
    <name type="scientific">Flavobacterium azooxidireducens</name>
    <dbReference type="NCBI Taxonomy" id="1871076"/>
    <lineage>
        <taxon>Bacteria</taxon>
        <taxon>Pseudomonadati</taxon>
        <taxon>Bacteroidota</taxon>
        <taxon>Flavobacteriia</taxon>
        <taxon>Flavobacteriales</taxon>
        <taxon>Flavobacteriaceae</taxon>
        <taxon>Flavobacterium</taxon>
    </lineage>
</organism>
<accession>A0ABY4KHT6</accession>
<dbReference type="RefSeq" id="WP_248436285.1">
    <property type="nucleotide sequence ID" value="NZ_CP096205.1"/>
</dbReference>
<proteinExistence type="predicted"/>
<reference evidence="3" key="1">
    <citation type="submission" date="2022-04" db="EMBL/GenBank/DDBJ databases">
        <title>Consumption of N2O by Flavobacterium azooxidireducens sp. nov. isolated from Decomposing Leaf Litter of Phragmites australis (Cav.).</title>
        <authorList>
            <person name="Behrendt U."/>
            <person name="Spanner T."/>
            <person name="Augustin J."/>
            <person name="Horn M.A."/>
            <person name="Kolb S."/>
            <person name="Ulrich A."/>
        </authorList>
    </citation>
    <scope>NUCLEOTIDE SEQUENCE</scope>
    <source>
        <strain evidence="3">IGB 4-14</strain>
    </source>
</reference>
<evidence type="ECO:0000259" key="2">
    <source>
        <dbReference type="Pfam" id="PF18942"/>
    </source>
</evidence>
<dbReference type="InterPro" id="IPR043744">
    <property type="entry name" value="DUF5689"/>
</dbReference>
<feature type="domain" description="DUF5689" evidence="2">
    <location>
        <begin position="43"/>
        <end position="267"/>
    </location>
</feature>
<evidence type="ECO:0000313" key="4">
    <source>
        <dbReference type="Proteomes" id="UP000830583"/>
    </source>
</evidence>
<protein>
    <submittedName>
        <fullName evidence="3">DUF5689 domain-containing protein</fullName>
    </submittedName>
</protein>
<evidence type="ECO:0000313" key="3">
    <source>
        <dbReference type="EMBL" id="UPQ80390.1"/>
    </source>
</evidence>
<keyword evidence="1" id="KW-0732">Signal</keyword>
<keyword evidence="4" id="KW-1185">Reference proteome</keyword>
<gene>
    <name evidence="3" type="ORF">M0M57_06005</name>
</gene>
<feature type="signal peptide" evidence="1">
    <location>
        <begin position="1"/>
        <end position="22"/>
    </location>
</feature>